<keyword evidence="2" id="KW-1185">Reference proteome</keyword>
<dbReference type="EMBL" id="CP001219">
    <property type="protein sequence ID" value="ACK78363.1"/>
    <property type="molecule type" value="Genomic_DNA"/>
</dbReference>
<gene>
    <name evidence="1" type="ordered locus">AFE_2691</name>
</gene>
<proteinExistence type="predicted"/>
<dbReference type="HOGENOM" id="CLU_3148319_0_0_6"/>
<dbReference type="STRING" id="243159.AFE_2691"/>
<dbReference type="KEGG" id="afr:AFE_2691"/>
<accession>B7J8C3</accession>
<reference evidence="1 2" key="1">
    <citation type="journal article" date="2008" name="BMC Genomics">
        <title>Acidithiobacillus ferrooxidans metabolism: from genome sequence to industrial applications.</title>
        <authorList>
            <person name="Valdes J."/>
            <person name="Pedroso I."/>
            <person name="Quatrini R."/>
            <person name="Dodson R.J."/>
            <person name="Tettelin H."/>
            <person name="Blake R.II."/>
            <person name="Eisen J.A."/>
            <person name="Holmes D.S."/>
        </authorList>
    </citation>
    <scope>NUCLEOTIDE SEQUENCE [LARGE SCALE GENOMIC DNA]</scope>
    <source>
        <strain evidence="2">ATCC 23270 / DSM 14882 / CIP 104768 / NCIMB 8455</strain>
    </source>
</reference>
<evidence type="ECO:0000313" key="2">
    <source>
        <dbReference type="Proteomes" id="UP000001362"/>
    </source>
</evidence>
<organism evidence="1 2">
    <name type="scientific">Acidithiobacillus ferrooxidans (strain ATCC 23270 / DSM 14882 / CIP 104768 / NCIMB 8455)</name>
    <name type="common">Ferrobacillus ferrooxidans (strain ATCC 23270)</name>
    <dbReference type="NCBI Taxonomy" id="243159"/>
    <lineage>
        <taxon>Bacteria</taxon>
        <taxon>Pseudomonadati</taxon>
        <taxon>Pseudomonadota</taxon>
        <taxon>Acidithiobacillia</taxon>
        <taxon>Acidithiobacillales</taxon>
        <taxon>Acidithiobacillaceae</taxon>
        <taxon>Acidithiobacillus</taxon>
    </lineage>
</organism>
<evidence type="ECO:0000313" key="1">
    <source>
        <dbReference type="EMBL" id="ACK78363.1"/>
    </source>
</evidence>
<dbReference type="AlphaFoldDB" id="B7J8C3"/>
<dbReference type="Proteomes" id="UP000001362">
    <property type="component" value="Chromosome"/>
</dbReference>
<protein>
    <submittedName>
        <fullName evidence="1">Uncharacterized protein</fullName>
    </submittedName>
</protein>
<sequence length="48" mass="5154">MKDYRFDEEAEIMLADPCAASGEYPLGTGLLDADRYPAGGMRGIADAE</sequence>
<dbReference type="PaxDb" id="243159-AFE_2691"/>
<name>B7J8C3_ACIF2</name>